<dbReference type="GO" id="GO:0016787">
    <property type="term" value="F:hydrolase activity"/>
    <property type="evidence" value="ECO:0007669"/>
    <property type="project" value="UniProtKB-KW"/>
</dbReference>
<feature type="binding site" evidence="10">
    <location>
        <position position="146"/>
    </location>
    <ligand>
        <name>Mn(2+)</name>
        <dbReference type="ChEBI" id="CHEBI:29035"/>
    </ligand>
</feature>
<dbReference type="InterPro" id="IPR042206">
    <property type="entry name" value="CRISPR-assoc_Cas1_C"/>
</dbReference>
<evidence type="ECO:0000256" key="8">
    <source>
        <dbReference type="ARBA" id="ARBA00023211"/>
    </source>
</evidence>
<keyword evidence="7 10" id="KW-0238">DNA-binding</keyword>
<dbReference type="GO" id="GO:0043571">
    <property type="term" value="P:maintenance of CRISPR repeat elements"/>
    <property type="evidence" value="ECO:0007669"/>
    <property type="project" value="UniProtKB-UniRule"/>
</dbReference>
<dbReference type="Gene3D" id="1.20.120.920">
    <property type="entry name" value="CRISPR-associated endonuclease Cas1, C-terminal domain"/>
    <property type="match status" value="1"/>
</dbReference>
<dbReference type="InterPro" id="IPR050646">
    <property type="entry name" value="Cas1"/>
</dbReference>
<dbReference type="RefSeq" id="WP_003698174.1">
    <property type="nucleotide sequence ID" value="NZ_AFYE01000073.1"/>
</dbReference>
<evidence type="ECO:0000256" key="1">
    <source>
        <dbReference type="ARBA" id="ARBA00022722"/>
    </source>
</evidence>
<comment type="function">
    <text evidence="10">CRISPR (clustered regularly interspaced short palindromic repeat), is an adaptive immune system that provides protection against mobile genetic elements (viruses, transposable elements and conjugative plasmids). CRISPR clusters contain spacers, sequences complementary to antecedent mobile elements, and target invading nucleic acids. CRISPR clusters are transcribed and processed into CRISPR RNA (crRNA). Acts as a dsDNA endonuclease. Involved in the integration of spacer DNA into the CRISPR cassette.</text>
</comment>
<evidence type="ECO:0000256" key="6">
    <source>
        <dbReference type="ARBA" id="ARBA00023118"/>
    </source>
</evidence>
<dbReference type="InterPro" id="IPR042211">
    <property type="entry name" value="CRISPR-assoc_Cas1_N"/>
</dbReference>
<keyword evidence="5 10" id="KW-0460">Magnesium</keyword>
<dbReference type="InterPro" id="IPR002729">
    <property type="entry name" value="CRISPR-assoc_Cas1"/>
</dbReference>
<dbReference type="GO" id="GO:0046872">
    <property type="term" value="F:metal ion binding"/>
    <property type="evidence" value="ECO:0007669"/>
    <property type="project" value="UniProtKB-UniRule"/>
</dbReference>
<feature type="binding site" evidence="10">
    <location>
        <position position="220"/>
    </location>
    <ligand>
        <name>Mn(2+)</name>
        <dbReference type="ChEBI" id="CHEBI:29035"/>
    </ligand>
</feature>
<evidence type="ECO:0000313" key="12">
    <source>
        <dbReference type="Proteomes" id="UP000004099"/>
    </source>
</evidence>
<comment type="subunit">
    <text evidence="9 10">Homodimer, forms a heterotetramer with a Cas2 homodimer.</text>
</comment>
<dbReference type="GO" id="GO:0003677">
    <property type="term" value="F:DNA binding"/>
    <property type="evidence" value="ECO:0007669"/>
    <property type="project" value="UniProtKB-KW"/>
</dbReference>
<evidence type="ECO:0000256" key="4">
    <source>
        <dbReference type="ARBA" id="ARBA00022801"/>
    </source>
</evidence>
<dbReference type="Proteomes" id="UP000004099">
    <property type="component" value="Unassembled WGS sequence"/>
</dbReference>
<reference evidence="11 12" key="1">
    <citation type="submission" date="2011-01" db="EMBL/GenBank/DDBJ databases">
        <authorList>
            <person name="Muzny D."/>
            <person name="Qin X."/>
            <person name="Buhay C."/>
            <person name="Dugan-Rocha S."/>
            <person name="Ding Y."/>
            <person name="Chen G."/>
            <person name="Hawes A."/>
            <person name="Holder M."/>
            <person name="Jhangiani S."/>
            <person name="Johnson A."/>
            <person name="Khan Z."/>
            <person name="Li Z."/>
            <person name="Liu W."/>
            <person name="Liu X."/>
            <person name="Perez L."/>
            <person name="Shen H."/>
            <person name="Wang Q."/>
            <person name="Watt J."/>
            <person name="Xi L."/>
            <person name="Xin Y."/>
            <person name="Zhou J."/>
            <person name="Deng J."/>
            <person name="Jiang H."/>
            <person name="Liu Y."/>
            <person name="Qu J."/>
            <person name="Song X.-Z."/>
            <person name="Zhang L."/>
            <person name="Villasana D."/>
            <person name="Johnson A."/>
            <person name="Liu J."/>
            <person name="Liyanage D."/>
            <person name="Lorensuhewa L."/>
            <person name="Robinson T."/>
            <person name="Song A."/>
            <person name="Song B.-B."/>
            <person name="Dinh H."/>
            <person name="Thornton R."/>
            <person name="Coyle M."/>
            <person name="Francisco L."/>
            <person name="Jackson L."/>
            <person name="Javaid M."/>
            <person name="Korchina V."/>
            <person name="Kovar C."/>
            <person name="Mata R."/>
            <person name="Mathew T."/>
            <person name="Ngo R."/>
            <person name="Nguyen L."/>
            <person name="Nguyen N."/>
            <person name="Okwuonu G."/>
            <person name="Ongeri F."/>
            <person name="Pham C."/>
            <person name="Simmons D."/>
            <person name="Wilczek-Boney K."/>
            <person name="Hale W."/>
            <person name="Jakkamsetti A."/>
            <person name="Pham P."/>
            <person name="Ruth R."/>
            <person name="San Lucas F."/>
            <person name="Warren J."/>
            <person name="Zhang J."/>
            <person name="Zhao Z."/>
            <person name="Zhou C."/>
            <person name="Zhu D."/>
            <person name="Lee S."/>
            <person name="Bess C."/>
            <person name="Blankenburg K."/>
            <person name="Forbes L."/>
            <person name="Fu Q."/>
            <person name="Gubbala S."/>
            <person name="Hirani K."/>
            <person name="Jayaseelan J.C."/>
            <person name="Lara F."/>
            <person name="Munidasa M."/>
            <person name="Palculict T."/>
            <person name="Patil S."/>
            <person name="Pu L.-L."/>
            <person name="Saada N."/>
            <person name="Tang L."/>
            <person name="Weissenberger G."/>
            <person name="Zhu Y."/>
            <person name="Hemphill L."/>
            <person name="Shang Y."/>
            <person name="Youmans B."/>
            <person name="Ayvaz T."/>
            <person name="Ross M."/>
            <person name="Santibanez J."/>
            <person name="Aqrawi P."/>
            <person name="Gross S."/>
            <person name="Joshi V."/>
            <person name="Fowler G."/>
            <person name="Nazareth L."/>
            <person name="Reid J."/>
            <person name="Worley K."/>
            <person name="Petrosino J."/>
            <person name="Highlander S."/>
            <person name="Gibbs R."/>
        </authorList>
    </citation>
    <scope>NUCLEOTIDE SEQUENCE [LARGE SCALE GENOMIC DNA]</scope>
    <source>
        <strain evidence="11 12">ATCC 25644</strain>
    </source>
</reference>
<dbReference type="EMBL" id="ACGS02000027">
    <property type="protein sequence ID" value="EFZ35179.1"/>
    <property type="molecule type" value="Genomic_DNA"/>
</dbReference>
<evidence type="ECO:0000256" key="7">
    <source>
        <dbReference type="ARBA" id="ARBA00023125"/>
    </source>
</evidence>
<proteinExistence type="inferred from homology"/>
<keyword evidence="8 10" id="KW-0464">Manganese</keyword>
<evidence type="ECO:0000256" key="3">
    <source>
        <dbReference type="ARBA" id="ARBA00022759"/>
    </source>
</evidence>
<evidence type="ECO:0000256" key="2">
    <source>
        <dbReference type="ARBA" id="ARBA00022723"/>
    </source>
</evidence>
<dbReference type="HOGENOM" id="CLU_055263_1_0_9"/>
<name>E7FPD7_9LACO</name>
<dbReference type="Gene3D" id="3.100.10.20">
    <property type="entry name" value="CRISPR-associated endonuclease Cas1, N-terminal domain"/>
    <property type="match status" value="1"/>
</dbReference>
<sequence length="304" mass="34565">MSWRTVVITQHAKLSYSGRMMIVQTDSKIHSIPIEDISVLMIATTQAVITSALVAKLSQNQSKIIFVDNHYLPVSETCCYYSSSRTLESLRKQFGWDEYRKENLWTHIVAGKISNQTSVIESLGIDTEDLEKEADKLEFGDATNREAVVARKYFELLFGSGFKRRSDDEEECVNAALNYGYSIILSSFSRAIVANGCLTHIGIHHSNNQNEYNLASDLMEPFRPIIDLYVAVQNFTEFSRSIRMSLINLLNQEIQLNGQKMRISTAIEKHVSNCIRFLNGDLDNIEIEVDFTDEVQSYEINGHV</sequence>
<comment type="caution">
    <text evidence="11">The sequence shown here is derived from an EMBL/GenBank/DDBJ whole genome shotgun (WGS) entry which is preliminary data.</text>
</comment>
<dbReference type="InterPro" id="IPR019855">
    <property type="entry name" value="CRISPR-assoc_Cas1_NMENI"/>
</dbReference>
<dbReference type="PANTHER" id="PTHR34353">
    <property type="entry name" value="CRISPR-ASSOCIATED ENDONUCLEASE CAS1 1"/>
    <property type="match status" value="1"/>
</dbReference>
<feature type="binding site" evidence="10">
    <location>
        <position position="205"/>
    </location>
    <ligand>
        <name>Mn(2+)</name>
        <dbReference type="ChEBI" id="CHEBI:29035"/>
    </ligand>
</feature>
<keyword evidence="3 10" id="KW-0255">Endonuclease</keyword>
<dbReference type="HAMAP" id="MF_01470">
    <property type="entry name" value="Cas1"/>
    <property type="match status" value="1"/>
</dbReference>
<evidence type="ECO:0000256" key="10">
    <source>
        <dbReference type="HAMAP-Rule" id="MF_01470"/>
    </source>
</evidence>
<comment type="similarity">
    <text evidence="10">Belongs to the CRISPR-associated endonuclease Cas1 family.</text>
</comment>
<keyword evidence="1 10" id="KW-0540">Nuclease</keyword>
<keyword evidence="4 10" id="KW-0378">Hydrolase</keyword>
<accession>E7FPD7</accession>
<keyword evidence="6 10" id="KW-0051">Antiviral defense</keyword>
<dbReference type="Pfam" id="PF01867">
    <property type="entry name" value="Cas_Cas1"/>
    <property type="match status" value="1"/>
</dbReference>
<dbReference type="NCBIfam" id="TIGR00287">
    <property type="entry name" value="cas1"/>
    <property type="match status" value="1"/>
</dbReference>
<dbReference type="EC" id="3.1.-.-" evidence="10"/>
<gene>
    <name evidence="10 11" type="primary">cas1</name>
    <name evidence="11" type="ORF">HMPREF0542_10764</name>
</gene>
<protein>
    <recommendedName>
        <fullName evidence="10">CRISPR-associated endonuclease Cas1</fullName>
        <ecNumber evidence="10">3.1.-.-</ecNumber>
    </recommendedName>
</protein>
<dbReference type="NCBIfam" id="TIGR03639">
    <property type="entry name" value="cas1_NMENI"/>
    <property type="match status" value="1"/>
</dbReference>
<dbReference type="GO" id="GO:0051607">
    <property type="term" value="P:defense response to virus"/>
    <property type="evidence" value="ECO:0007669"/>
    <property type="project" value="UniProtKB-UniRule"/>
</dbReference>
<organism evidence="11 12">
    <name type="scientific">Ligilactobacillus ruminis ATCC 25644</name>
    <dbReference type="NCBI Taxonomy" id="525362"/>
    <lineage>
        <taxon>Bacteria</taxon>
        <taxon>Bacillati</taxon>
        <taxon>Bacillota</taxon>
        <taxon>Bacilli</taxon>
        <taxon>Lactobacillales</taxon>
        <taxon>Lactobacillaceae</taxon>
        <taxon>Ligilactobacillus</taxon>
    </lineage>
</organism>
<dbReference type="PATRIC" id="fig|525362.12.peg.744"/>
<keyword evidence="2 10" id="KW-0479">Metal-binding</keyword>
<dbReference type="PANTHER" id="PTHR34353:SF2">
    <property type="entry name" value="CRISPR-ASSOCIATED ENDONUCLEASE CAS1 1"/>
    <property type="match status" value="1"/>
</dbReference>
<comment type="cofactor">
    <cofactor evidence="10">
        <name>Mg(2+)</name>
        <dbReference type="ChEBI" id="CHEBI:18420"/>
    </cofactor>
    <cofactor evidence="10">
        <name>Mn(2+)</name>
        <dbReference type="ChEBI" id="CHEBI:29035"/>
    </cofactor>
</comment>
<dbReference type="AlphaFoldDB" id="E7FPD7"/>
<evidence type="ECO:0000256" key="5">
    <source>
        <dbReference type="ARBA" id="ARBA00022842"/>
    </source>
</evidence>
<evidence type="ECO:0000313" key="11">
    <source>
        <dbReference type="EMBL" id="EFZ35179.1"/>
    </source>
</evidence>
<evidence type="ECO:0000256" key="9">
    <source>
        <dbReference type="ARBA" id="ARBA00038592"/>
    </source>
</evidence>
<dbReference type="GO" id="GO:0004520">
    <property type="term" value="F:DNA endonuclease activity"/>
    <property type="evidence" value="ECO:0007669"/>
    <property type="project" value="InterPro"/>
</dbReference>